<dbReference type="NCBIfam" id="NF007914">
    <property type="entry name" value="PRK10628.1"/>
    <property type="match status" value="1"/>
</dbReference>
<keyword evidence="4" id="KW-0862">Zinc</keyword>
<keyword evidence="5" id="KW-0560">Oxidoreductase</keyword>
<sequence length="277" mass="31035">MPDQLKTLLNLTSKQDGEKMPVLFVGHGNPMNAIQDNPFTQSLANLGNEIATPKAILVVSAHWLSAGTWVTRMEKPRTIHDFYGFPQELFNVQYPAPGDPELAKQIQSLSSKPQIHGDDSSWGLDHGTWAVLRKMYPQADIPVLQLSIDMSEPPAFHFELGRTLKKLREQGVLIVGSGNIVHNLRRANWDKPLQGEDWAIEFDEWAKAKLVDRDFKALTEEFMKSTAGRLSVPTPDHYLPMLYVLGAADEKDELAFQFEGYDMGSISMRGFSLGKKG</sequence>
<dbReference type="PANTHER" id="PTHR30096">
    <property type="entry name" value="4,5-DOPA DIOXYGENASE EXTRADIOL-LIKE PROTEIN"/>
    <property type="match status" value="1"/>
</dbReference>
<evidence type="ECO:0000256" key="2">
    <source>
        <dbReference type="ARBA" id="ARBA00007581"/>
    </source>
</evidence>
<dbReference type="PANTHER" id="PTHR30096:SF0">
    <property type="entry name" value="4,5-DOPA DIOXYGENASE EXTRADIOL-LIKE PROTEIN"/>
    <property type="match status" value="1"/>
</dbReference>
<gene>
    <name evidence="7" type="ORF">AZI85_13910</name>
</gene>
<evidence type="ECO:0000256" key="4">
    <source>
        <dbReference type="ARBA" id="ARBA00022833"/>
    </source>
</evidence>
<comment type="cofactor">
    <cofactor evidence="1">
        <name>Zn(2+)</name>
        <dbReference type="ChEBI" id="CHEBI:29105"/>
    </cofactor>
</comment>
<dbReference type="GO" id="GO:0016702">
    <property type="term" value="F:oxidoreductase activity, acting on single donors with incorporation of molecular oxygen, incorporation of two atoms of oxygen"/>
    <property type="evidence" value="ECO:0007669"/>
    <property type="project" value="UniProtKB-ARBA"/>
</dbReference>
<comment type="similarity">
    <text evidence="2">Belongs to the DODA-type extradiol aromatic ring-opening dioxygenase family.</text>
</comment>
<dbReference type="Proteomes" id="UP000075391">
    <property type="component" value="Unassembled WGS sequence"/>
</dbReference>
<keyword evidence="3" id="KW-0479">Metal-binding</keyword>
<evidence type="ECO:0000256" key="3">
    <source>
        <dbReference type="ARBA" id="ARBA00022723"/>
    </source>
</evidence>
<dbReference type="GO" id="GO:0008198">
    <property type="term" value="F:ferrous iron binding"/>
    <property type="evidence" value="ECO:0007669"/>
    <property type="project" value="InterPro"/>
</dbReference>
<dbReference type="EMBL" id="LUKF01000002">
    <property type="protein sequence ID" value="KYG70239.1"/>
    <property type="molecule type" value="Genomic_DNA"/>
</dbReference>
<dbReference type="PIRSF" id="PIRSF006157">
    <property type="entry name" value="Doxgns_DODA"/>
    <property type="match status" value="1"/>
</dbReference>
<evidence type="ECO:0000259" key="6">
    <source>
        <dbReference type="Pfam" id="PF02900"/>
    </source>
</evidence>
<accession>A0A150WUU1</accession>
<proteinExistence type="inferred from homology"/>
<reference evidence="7 8" key="1">
    <citation type="submission" date="2016-03" db="EMBL/GenBank/DDBJ databases">
        <authorList>
            <person name="Ploux O."/>
        </authorList>
    </citation>
    <scope>NUCLEOTIDE SEQUENCE [LARGE SCALE GENOMIC DNA]</scope>
    <source>
        <strain evidence="7 8">BER2</strain>
    </source>
</reference>
<evidence type="ECO:0000256" key="1">
    <source>
        <dbReference type="ARBA" id="ARBA00001947"/>
    </source>
</evidence>
<dbReference type="InterPro" id="IPR004183">
    <property type="entry name" value="Xdiol_dOase_suB"/>
</dbReference>
<name>A0A150WUU1_BDEBC</name>
<dbReference type="SUPFAM" id="SSF53213">
    <property type="entry name" value="LigB-like"/>
    <property type="match status" value="1"/>
</dbReference>
<protein>
    <submittedName>
        <fullName evidence="7">Dioxygenase</fullName>
    </submittedName>
</protein>
<dbReference type="Gene3D" id="3.40.830.10">
    <property type="entry name" value="LigB-like"/>
    <property type="match status" value="1"/>
</dbReference>
<dbReference type="CDD" id="cd07363">
    <property type="entry name" value="45_DOPA_Dioxygenase"/>
    <property type="match status" value="1"/>
</dbReference>
<organism evidence="7 8">
    <name type="scientific">Bdellovibrio bacteriovorus</name>
    <dbReference type="NCBI Taxonomy" id="959"/>
    <lineage>
        <taxon>Bacteria</taxon>
        <taxon>Pseudomonadati</taxon>
        <taxon>Bdellovibrionota</taxon>
        <taxon>Bdellovibrionia</taxon>
        <taxon>Bdellovibrionales</taxon>
        <taxon>Pseudobdellovibrionaceae</taxon>
        <taxon>Bdellovibrio</taxon>
    </lineage>
</organism>
<evidence type="ECO:0000313" key="7">
    <source>
        <dbReference type="EMBL" id="KYG70239.1"/>
    </source>
</evidence>
<feature type="domain" description="Extradiol ring-cleavage dioxygenase class III enzyme subunit B" evidence="6">
    <location>
        <begin position="32"/>
        <end position="253"/>
    </location>
</feature>
<evidence type="ECO:0000256" key="5">
    <source>
        <dbReference type="ARBA" id="ARBA00023002"/>
    </source>
</evidence>
<dbReference type="InterPro" id="IPR014436">
    <property type="entry name" value="Extradiol_dOase_DODA"/>
</dbReference>
<comment type="caution">
    <text evidence="7">The sequence shown here is derived from an EMBL/GenBank/DDBJ whole genome shotgun (WGS) entry which is preliminary data.</text>
</comment>
<evidence type="ECO:0000313" key="8">
    <source>
        <dbReference type="Proteomes" id="UP000075391"/>
    </source>
</evidence>
<keyword evidence="7" id="KW-0223">Dioxygenase</keyword>
<dbReference type="AlphaFoldDB" id="A0A150WUU1"/>
<dbReference type="GO" id="GO:0008270">
    <property type="term" value="F:zinc ion binding"/>
    <property type="evidence" value="ECO:0007669"/>
    <property type="project" value="InterPro"/>
</dbReference>
<dbReference type="Pfam" id="PF02900">
    <property type="entry name" value="LigB"/>
    <property type="match status" value="1"/>
</dbReference>